<dbReference type="PANTHER" id="PTHR33376">
    <property type="match status" value="1"/>
</dbReference>
<dbReference type="InterPro" id="IPR004682">
    <property type="entry name" value="TRAP_DctP"/>
</dbReference>
<organism evidence="3 4">
    <name type="scientific">Roseibium alexandrii</name>
    <dbReference type="NCBI Taxonomy" id="388408"/>
    <lineage>
        <taxon>Bacteria</taxon>
        <taxon>Pseudomonadati</taxon>
        <taxon>Pseudomonadota</taxon>
        <taxon>Alphaproteobacteria</taxon>
        <taxon>Hyphomicrobiales</taxon>
        <taxon>Stappiaceae</taxon>
        <taxon>Roseibium</taxon>
    </lineage>
</organism>
<accession>A0A0M7APM3</accession>
<reference evidence="4" key="1">
    <citation type="submission" date="2015-07" db="EMBL/GenBank/DDBJ databases">
        <authorList>
            <person name="Rodrigo-Torres Lidia"/>
            <person name="Arahal R.David."/>
        </authorList>
    </citation>
    <scope>NUCLEOTIDE SEQUENCE [LARGE SCALE GENOMIC DNA]</scope>
    <source>
        <strain evidence="4">CECT 5112</strain>
    </source>
</reference>
<dbReference type="OrthoDB" id="8673861at2"/>
<dbReference type="STRING" id="388408.LAX5112_04285"/>
<evidence type="ECO:0000256" key="1">
    <source>
        <dbReference type="ARBA" id="ARBA00022729"/>
    </source>
</evidence>
<dbReference type="AlphaFoldDB" id="A0A0M7APM3"/>
<dbReference type="PANTHER" id="PTHR33376:SF2">
    <property type="entry name" value="DICARBOXYLATE-BINDING PERIPLASMIC PROTEIN"/>
    <property type="match status" value="1"/>
</dbReference>
<dbReference type="RefSeq" id="WP_055673519.1">
    <property type="nucleotide sequence ID" value="NZ_CXWD01000022.1"/>
</dbReference>
<feature type="chain" id="PRO_5005809827" evidence="2">
    <location>
        <begin position="25"/>
        <end position="327"/>
    </location>
</feature>
<feature type="signal peptide" evidence="2">
    <location>
        <begin position="1"/>
        <end position="24"/>
    </location>
</feature>
<keyword evidence="4" id="KW-1185">Reference proteome</keyword>
<keyword evidence="1 2" id="KW-0732">Signal</keyword>
<dbReference type="SUPFAM" id="SSF53850">
    <property type="entry name" value="Periplasmic binding protein-like II"/>
    <property type="match status" value="1"/>
</dbReference>
<keyword evidence="3" id="KW-0675">Receptor</keyword>
<dbReference type="Pfam" id="PF03480">
    <property type="entry name" value="DctP"/>
    <property type="match status" value="1"/>
</dbReference>
<dbReference type="NCBIfam" id="TIGR00787">
    <property type="entry name" value="dctP"/>
    <property type="match status" value="1"/>
</dbReference>
<dbReference type="GO" id="GO:0030288">
    <property type="term" value="C:outer membrane-bounded periplasmic space"/>
    <property type="evidence" value="ECO:0007669"/>
    <property type="project" value="InterPro"/>
</dbReference>
<dbReference type="CDD" id="cd13671">
    <property type="entry name" value="PBP2_TRAP_SBP_like_3"/>
    <property type="match status" value="1"/>
</dbReference>
<dbReference type="InterPro" id="IPR038404">
    <property type="entry name" value="TRAP_DctP_sf"/>
</dbReference>
<dbReference type="GO" id="GO:0030246">
    <property type="term" value="F:carbohydrate binding"/>
    <property type="evidence" value="ECO:0007669"/>
    <property type="project" value="TreeGrafter"/>
</dbReference>
<name>A0A0M7APM3_9HYPH</name>
<dbReference type="GO" id="GO:0055085">
    <property type="term" value="P:transmembrane transport"/>
    <property type="evidence" value="ECO:0007669"/>
    <property type="project" value="InterPro"/>
</dbReference>
<dbReference type="Gene3D" id="3.40.190.170">
    <property type="entry name" value="Bacterial extracellular solute-binding protein, family 7"/>
    <property type="match status" value="1"/>
</dbReference>
<dbReference type="InterPro" id="IPR018389">
    <property type="entry name" value="DctP_fam"/>
</dbReference>
<protein>
    <submittedName>
        <fullName evidence="3">Extracytoplasmic solute receptor protein YiaO</fullName>
    </submittedName>
</protein>
<dbReference type="NCBIfam" id="NF037995">
    <property type="entry name" value="TRAP_S1"/>
    <property type="match status" value="1"/>
</dbReference>
<proteinExistence type="predicted"/>
<dbReference type="EMBL" id="CXWD01000022">
    <property type="protein sequence ID" value="CTQ75564.1"/>
    <property type="molecule type" value="Genomic_DNA"/>
</dbReference>
<sequence length="327" mass="35769">MSKFIKVAALLAAGAVAFGSAANAKTLRLNHNNPEDHPLHKSMEFMADRLEELTNGDLKIRIYANAQLGTQRESMELMQNGALDMARSNASELEAFEESYGALNLPYIFVNDDHYYDVLSGDIGADILKASEDKGFIGVAYYVEGARSFYANKEINSPADLQGMKIRVQPSPSAIRMVELLGGNPTPIAWGELYSALQQGVVDGAENNPLALTSARHGEVSKVYSNDGHTMIPSVVMISTKSWNELSDDHKDALAKAARESMDFHREQWDAMVAEGIETAKNELGVKFIEVDKGPFIEAVLPMHEEAAAKSEKVADLIKRIKAIAPQ</sequence>
<evidence type="ECO:0000313" key="4">
    <source>
        <dbReference type="Proteomes" id="UP000053235"/>
    </source>
</evidence>
<dbReference type="Proteomes" id="UP000053235">
    <property type="component" value="Unassembled WGS sequence"/>
</dbReference>
<evidence type="ECO:0000313" key="3">
    <source>
        <dbReference type="EMBL" id="CTQ75564.1"/>
    </source>
</evidence>
<dbReference type="PIRSF" id="PIRSF006470">
    <property type="entry name" value="DctB"/>
    <property type="match status" value="1"/>
</dbReference>
<evidence type="ECO:0000256" key="2">
    <source>
        <dbReference type="SAM" id="SignalP"/>
    </source>
</evidence>
<gene>
    <name evidence="3" type="primary">yiaO_6</name>
    <name evidence="3" type="ORF">LAX5112_04285</name>
</gene>